<reference evidence="2 3" key="1">
    <citation type="submission" date="2014-12" db="EMBL/GenBank/DDBJ databases">
        <title>Draft genome sequence of Cohnella kolymensis strain B-2846.</title>
        <authorList>
            <person name="Karlyshev A.V."/>
            <person name="Kudryashova E.B."/>
        </authorList>
    </citation>
    <scope>NUCLEOTIDE SEQUENCE [LARGE SCALE GENOMIC DNA]</scope>
    <source>
        <strain evidence="2 3">VKM B-2846</strain>
    </source>
</reference>
<feature type="transmembrane region" description="Helical" evidence="1">
    <location>
        <begin position="21"/>
        <end position="41"/>
    </location>
</feature>
<name>A0ABR5A6A6_9BACL</name>
<proteinExistence type="predicted"/>
<keyword evidence="1" id="KW-0472">Membrane</keyword>
<keyword evidence="1" id="KW-0812">Transmembrane</keyword>
<keyword evidence="3" id="KW-1185">Reference proteome</keyword>
<dbReference type="Proteomes" id="UP000054526">
    <property type="component" value="Unassembled WGS sequence"/>
</dbReference>
<sequence length="61" mass="7199">MEQQLLRNVERKNLTMRELRVLTGIVLILFGLGALAFYSFAHQDKLSDYEKKMDLQRTRVT</sequence>
<comment type="caution">
    <text evidence="2">The sequence shown here is derived from an EMBL/GenBank/DDBJ whole genome shotgun (WGS) entry which is preliminary data.</text>
</comment>
<dbReference type="EMBL" id="JXAL01000006">
    <property type="protein sequence ID" value="KIL36615.1"/>
    <property type="molecule type" value="Genomic_DNA"/>
</dbReference>
<evidence type="ECO:0000313" key="3">
    <source>
        <dbReference type="Proteomes" id="UP000054526"/>
    </source>
</evidence>
<evidence type="ECO:0000313" key="2">
    <source>
        <dbReference type="EMBL" id="KIL36615.1"/>
    </source>
</evidence>
<organism evidence="2 3">
    <name type="scientific">Cohnella kolymensis</name>
    <dbReference type="NCBI Taxonomy" id="1590652"/>
    <lineage>
        <taxon>Bacteria</taxon>
        <taxon>Bacillati</taxon>
        <taxon>Bacillota</taxon>
        <taxon>Bacilli</taxon>
        <taxon>Bacillales</taxon>
        <taxon>Paenibacillaceae</taxon>
        <taxon>Cohnella</taxon>
    </lineage>
</organism>
<accession>A0ABR5A6A6</accession>
<keyword evidence="1" id="KW-1133">Transmembrane helix</keyword>
<gene>
    <name evidence="2" type="ORF">SD71_06235</name>
</gene>
<protein>
    <submittedName>
        <fullName evidence="2">Uncharacterized protein</fullName>
    </submittedName>
</protein>
<evidence type="ECO:0000256" key="1">
    <source>
        <dbReference type="SAM" id="Phobius"/>
    </source>
</evidence>